<keyword evidence="2" id="KW-0808">Transferase</keyword>
<dbReference type="SMART" id="SM01144">
    <property type="entry name" value="DTW"/>
    <property type="match status" value="1"/>
</dbReference>
<feature type="domain" description="DTW" evidence="8">
    <location>
        <begin position="38"/>
        <end position="249"/>
    </location>
</feature>
<reference evidence="9" key="1">
    <citation type="journal article" date="2020" name="J. Eukaryot. Microbiol.">
        <title>De novo Sequencing, Assembly and Annotation of the Transcriptome for the Free-Living Testate Amoeba Arcella intermedia.</title>
        <authorList>
            <person name="Ribeiro G.M."/>
            <person name="Porfirio-Sousa A.L."/>
            <person name="Maurer-Alcala X.X."/>
            <person name="Katz L.A."/>
            <person name="Lahr D.J.G."/>
        </authorList>
    </citation>
    <scope>NUCLEOTIDE SEQUENCE</scope>
</reference>
<dbReference type="EMBL" id="GIBP01005099">
    <property type="protein sequence ID" value="NDV34068.1"/>
    <property type="molecule type" value="Transcribed_RNA"/>
</dbReference>
<feature type="compositionally biased region" description="Polar residues" evidence="7">
    <location>
        <begin position="292"/>
        <end position="307"/>
    </location>
</feature>
<name>A0A6B2LBG9_9EUKA</name>
<comment type="similarity">
    <text evidence="5">Belongs to the TDD superfamily. DTWD2 family.</text>
</comment>
<dbReference type="PANTHER" id="PTHR21392:SF0">
    <property type="entry name" value="TRNA-URIDINE AMINOCARBOXYPROPYLTRANSFERASE 2"/>
    <property type="match status" value="1"/>
</dbReference>
<protein>
    <recommendedName>
        <fullName evidence="1">tRNA-uridine aminocarboxypropyltransferase</fullName>
        <ecNumber evidence="1">2.5.1.25</ecNumber>
    </recommendedName>
</protein>
<accession>A0A6B2LBG9</accession>
<evidence type="ECO:0000313" key="9">
    <source>
        <dbReference type="EMBL" id="NDV34068.1"/>
    </source>
</evidence>
<dbReference type="PANTHER" id="PTHR21392">
    <property type="entry name" value="TRNA-URIDINE AMINOCARBOXYPROPYLTRANSFERASE 2"/>
    <property type="match status" value="1"/>
</dbReference>
<organism evidence="9">
    <name type="scientific">Arcella intermedia</name>
    <dbReference type="NCBI Taxonomy" id="1963864"/>
    <lineage>
        <taxon>Eukaryota</taxon>
        <taxon>Amoebozoa</taxon>
        <taxon>Tubulinea</taxon>
        <taxon>Elardia</taxon>
        <taxon>Arcellinida</taxon>
        <taxon>Sphaerothecina</taxon>
        <taxon>Arcellidae</taxon>
        <taxon>Arcella</taxon>
    </lineage>
</organism>
<evidence type="ECO:0000256" key="2">
    <source>
        <dbReference type="ARBA" id="ARBA00022679"/>
    </source>
</evidence>
<keyword evidence="4" id="KW-0819">tRNA processing</keyword>
<comment type="catalytic activity">
    <reaction evidence="6">
        <text>a uridine in tRNA + S-adenosyl-L-methionine = a 3-[(3S)-3-amino-3-carboxypropyl]uridine in tRNA + S-methyl-5'-thioadenosine + H(+)</text>
        <dbReference type="Rhea" id="RHEA:62432"/>
        <dbReference type="Rhea" id="RHEA-COMP:13339"/>
        <dbReference type="Rhea" id="RHEA-COMP:16092"/>
        <dbReference type="ChEBI" id="CHEBI:15378"/>
        <dbReference type="ChEBI" id="CHEBI:17509"/>
        <dbReference type="ChEBI" id="CHEBI:59789"/>
        <dbReference type="ChEBI" id="CHEBI:65315"/>
        <dbReference type="ChEBI" id="CHEBI:82930"/>
        <dbReference type="EC" id="2.5.1.25"/>
    </reaction>
</comment>
<evidence type="ECO:0000256" key="7">
    <source>
        <dbReference type="SAM" id="MobiDB-lite"/>
    </source>
</evidence>
<proteinExistence type="inferred from homology"/>
<dbReference type="GO" id="GO:0008033">
    <property type="term" value="P:tRNA processing"/>
    <property type="evidence" value="ECO:0007669"/>
    <property type="project" value="UniProtKB-KW"/>
</dbReference>
<evidence type="ECO:0000256" key="4">
    <source>
        <dbReference type="ARBA" id="ARBA00022694"/>
    </source>
</evidence>
<dbReference type="Pfam" id="PF03942">
    <property type="entry name" value="DTW"/>
    <property type="match status" value="1"/>
</dbReference>
<feature type="region of interest" description="Disordered" evidence="7">
    <location>
        <begin position="259"/>
        <end position="307"/>
    </location>
</feature>
<evidence type="ECO:0000256" key="1">
    <source>
        <dbReference type="ARBA" id="ARBA00012386"/>
    </source>
</evidence>
<feature type="compositionally biased region" description="Basic and acidic residues" evidence="7">
    <location>
        <begin position="277"/>
        <end position="291"/>
    </location>
</feature>
<evidence type="ECO:0000259" key="8">
    <source>
        <dbReference type="SMART" id="SM01144"/>
    </source>
</evidence>
<evidence type="ECO:0000256" key="3">
    <source>
        <dbReference type="ARBA" id="ARBA00022691"/>
    </source>
</evidence>
<keyword evidence="3" id="KW-0949">S-adenosyl-L-methionine</keyword>
<evidence type="ECO:0000256" key="5">
    <source>
        <dbReference type="ARBA" id="ARBA00034489"/>
    </source>
</evidence>
<dbReference type="EC" id="2.5.1.25" evidence="1"/>
<sequence length="307" mass="35493">MGEDKVKFRKELNTLDPLERFSVNAINTMENKKLYLKNSKFCPDCWLLKDFCSCFLGKESKIQITNHVWIYMHYREYGRSTNTGLTMYQILGEHASLVMYGNLEEEKKMIDTINSQQQNTFVLFPSSDSITFEEYKNQRNSAIDPEKQKEEQNTSYNIIILDATWKQAKAMLRHLPTGITRIKLGTLKTTISKLRKQTSPDRVTSAEATVQLLEEMKESPEAVAQIWDCIEKRIDHADRQSGRISLAKPNVNNWDEKQLKDAQAKQKKRKLSSPDAEGSKDDETKNKKPNLETDQPQITQDNPSHNI</sequence>
<dbReference type="AlphaFoldDB" id="A0A6B2LBG9"/>
<dbReference type="GO" id="GO:0016432">
    <property type="term" value="F:tRNA-uridine aminocarboxypropyltransferase activity"/>
    <property type="evidence" value="ECO:0007669"/>
    <property type="project" value="UniProtKB-EC"/>
</dbReference>
<dbReference type="InterPro" id="IPR039262">
    <property type="entry name" value="DTWD2/TAPT"/>
</dbReference>
<evidence type="ECO:0000256" key="6">
    <source>
        <dbReference type="ARBA" id="ARBA00048718"/>
    </source>
</evidence>
<dbReference type="InterPro" id="IPR005636">
    <property type="entry name" value="DTW"/>
</dbReference>